<dbReference type="InterPro" id="IPR036054">
    <property type="entry name" value="BTG-like_sf"/>
</dbReference>
<dbReference type="RefSeq" id="XP_027198179.1">
    <property type="nucleotide sequence ID" value="XM_027342378.1"/>
</dbReference>
<evidence type="ECO:0000313" key="5">
    <source>
        <dbReference type="RefSeq" id="XP_027198179.1"/>
    </source>
</evidence>
<reference evidence="5" key="1">
    <citation type="submission" date="2025-08" db="UniProtKB">
        <authorList>
            <consortium name="RefSeq"/>
        </authorList>
    </citation>
    <scope>IDENTIFICATION</scope>
    <source>
        <strain evidence="5">Airmid</strain>
    </source>
</reference>
<name>A0A6P6Y1I9_DERPT</name>
<dbReference type="InterPro" id="IPR033332">
    <property type="entry name" value="BTG"/>
</dbReference>
<feature type="region of interest" description="Disordered" evidence="2">
    <location>
        <begin position="508"/>
        <end position="570"/>
    </location>
</feature>
<evidence type="ECO:0000259" key="3">
    <source>
        <dbReference type="SMART" id="SM00099"/>
    </source>
</evidence>
<accession>A0A6P6Y1I9</accession>
<feature type="compositionally biased region" description="Polar residues" evidence="2">
    <location>
        <begin position="603"/>
        <end position="619"/>
    </location>
</feature>
<dbReference type="Gene3D" id="3.90.640.90">
    <property type="entry name" value="Anti-proliferative protein, N-terminal domain"/>
    <property type="match status" value="1"/>
</dbReference>
<feature type="compositionally biased region" description="Low complexity" evidence="2">
    <location>
        <begin position="515"/>
        <end position="526"/>
    </location>
</feature>
<dbReference type="PANTHER" id="PTHR22978:SF44">
    <property type="entry name" value="PROTEIN BTG3-LIKE PROTEIN"/>
    <property type="match status" value="1"/>
</dbReference>
<comment type="similarity">
    <text evidence="1">Belongs to the BTG family.</text>
</comment>
<dbReference type="GO" id="GO:0005737">
    <property type="term" value="C:cytoplasm"/>
    <property type="evidence" value="ECO:0007669"/>
    <property type="project" value="TreeGrafter"/>
</dbReference>
<gene>
    <name evidence="5" type="primary">LOC113792482</name>
</gene>
<dbReference type="OrthoDB" id="19928at2759"/>
<dbReference type="SMART" id="SM00099">
    <property type="entry name" value="btg1"/>
    <property type="match status" value="1"/>
</dbReference>
<feature type="compositionally biased region" description="Low complexity" evidence="2">
    <location>
        <begin position="549"/>
        <end position="566"/>
    </location>
</feature>
<dbReference type="Proteomes" id="UP000515146">
    <property type="component" value="Unplaced"/>
</dbReference>
<feature type="region of interest" description="Disordered" evidence="2">
    <location>
        <begin position="603"/>
        <end position="655"/>
    </location>
</feature>
<dbReference type="SUPFAM" id="SSF160696">
    <property type="entry name" value="BTG domain-like"/>
    <property type="match status" value="1"/>
</dbReference>
<feature type="compositionally biased region" description="Low complexity" evidence="2">
    <location>
        <begin position="78"/>
        <end position="98"/>
    </location>
</feature>
<dbReference type="PANTHER" id="PTHR22978">
    <property type="entry name" value="B-CELL TRANSLOCATION GENE"/>
    <property type="match status" value="1"/>
</dbReference>
<feature type="region of interest" description="Disordered" evidence="2">
    <location>
        <begin position="462"/>
        <end position="493"/>
    </location>
</feature>
<feature type="domain" description="Anti-proliferative protein" evidence="3">
    <location>
        <begin position="94"/>
        <end position="185"/>
    </location>
</feature>
<feature type="region of interest" description="Disordered" evidence="2">
    <location>
        <begin position="77"/>
        <end position="100"/>
    </location>
</feature>
<dbReference type="KEGG" id="dpte:113792482"/>
<feature type="region of interest" description="Disordered" evidence="2">
    <location>
        <begin position="393"/>
        <end position="412"/>
    </location>
</feature>
<evidence type="ECO:0000256" key="1">
    <source>
        <dbReference type="ARBA" id="ARBA00007989"/>
    </source>
</evidence>
<protein>
    <submittedName>
        <fullName evidence="5">Uncharacterized protein DDB_G0288805-like</fullName>
    </submittedName>
</protein>
<dbReference type="InParanoid" id="A0A6P6Y1I9"/>
<evidence type="ECO:0000256" key="2">
    <source>
        <dbReference type="SAM" id="MobiDB-lite"/>
    </source>
</evidence>
<proteinExistence type="inferred from homology"/>
<feature type="compositionally biased region" description="Low complexity" evidence="2">
    <location>
        <begin position="467"/>
        <end position="486"/>
    </location>
</feature>
<dbReference type="InterPro" id="IPR002087">
    <property type="entry name" value="Anti_prolifrtn"/>
</dbReference>
<feature type="compositionally biased region" description="Polar residues" evidence="2">
    <location>
        <begin position="527"/>
        <end position="537"/>
    </location>
</feature>
<sequence length="678" mass="69796">MREEIEAAVTFLTRLLATKSNPDPGGSGGGSSNSNSGTSNGSITSSNNNNNNNNSYNNSTTTTKCGDSTKLLTQDSHSTITTTSNSNNNNNSQQQQQQLNEEKIKKFSQKLMEILTQRFQNHWYPQNPSKGQAYRCIRINQNCRVDYSIEMACQHAGISYDALRLPVELTLWIDPSEVTCRFGENKGSYCIVAKLGDGRKENFVDSINIDELEQRSIEHRSKTAFENSSRMKMKSLSHLAHQQQAQRHLASIAANNHLAVAAHLAGSAGAKQQNRQQSPAAASLMNQFISTTSANLGGVVNNSVASYHAMNGTGNVPNGALTSAGSTPNSHHGIGSSPVGGAASLTNGFSGIDHHHAAYSLGATVNGLGSVFGTGGPGSGSASAGSLFSAAGAAGSQTTNQPPTGTPSGPFSSYQYFYHQQQQHLNFQQQQQQQIAAAMQHPGSWSPASGLFSANSASKFLTGMTGAGSPQQQAHPASSSTPPTTSVIGQSRASSLAGVVSSLTSGGFGTNRVQTSSSATTPTNAAVKSNSQTNSNAAGLLTNGGLMGANGSNSNPTGSNSLTGNGANPNAPVFVPRSNYLYSQFNLSAQPFTPSSLNSGYGIESTNGGSPSSLSTTASMKVDRRTGSSSVSPGIGQASSSSSSTPSSSSVVTGGSNGLVAAASAATATTAGTPLVLR</sequence>
<keyword evidence="4" id="KW-1185">Reference proteome</keyword>
<dbReference type="GO" id="GO:0005634">
    <property type="term" value="C:nucleus"/>
    <property type="evidence" value="ECO:0007669"/>
    <property type="project" value="TreeGrafter"/>
</dbReference>
<feature type="compositionally biased region" description="Low complexity" evidence="2">
    <location>
        <begin position="628"/>
        <end position="654"/>
    </location>
</feature>
<feature type="region of interest" description="Disordered" evidence="2">
    <location>
        <begin position="18"/>
        <end position="62"/>
    </location>
</feature>
<dbReference type="Pfam" id="PF07742">
    <property type="entry name" value="BTG"/>
    <property type="match status" value="1"/>
</dbReference>
<dbReference type="AlphaFoldDB" id="A0A6P6Y1I9"/>
<evidence type="ECO:0000313" key="4">
    <source>
        <dbReference type="Proteomes" id="UP000515146"/>
    </source>
</evidence>
<feature type="compositionally biased region" description="Low complexity" evidence="2">
    <location>
        <begin position="32"/>
        <end position="62"/>
    </location>
</feature>
<organism evidence="4 5">
    <name type="scientific">Dermatophagoides pteronyssinus</name>
    <name type="common">European house dust mite</name>
    <dbReference type="NCBI Taxonomy" id="6956"/>
    <lineage>
        <taxon>Eukaryota</taxon>
        <taxon>Metazoa</taxon>
        <taxon>Ecdysozoa</taxon>
        <taxon>Arthropoda</taxon>
        <taxon>Chelicerata</taxon>
        <taxon>Arachnida</taxon>
        <taxon>Acari</taxon>
        <taxon>Acariformes</taxon>
        <taxon>Sarcoptiformes</taxon>
        <taxon>Astigmata</taxon>
        <taxon>Psoroptidia</taxon>
        <taxon>Analgoidea</taxon>
        <taxon>Pyroglyphidae</taxon>
        <taxon>Dermatophagoidinae</taxon>
        <taxon>Dermatophagoides</taxon>
    </lineage>
</organism>
<dbReference type="OMA" id="IRINQNC"/>